<name>A0A1H7Y7X5_STRJI</name>
<protein>
    <submittedName>
        <fullName evidence="1">Transcriptional regulator</fullName>
    </submittedName>
</protein>
<evidence type="ECO:0000313" key="2">
    <source>
        <dbReference type="Proteomes" id="UP000183015"/>
    </source>
</evidence>
<accession>A0A1H7Y7X5</accession>
<dbReference type="EMBL" id="FOAZ01000027">
    <property type="protein sequence ID" value="SEM42011.1"/>
    <property type="molecule type" value="Genomic_DNA"/>
</dbReference>
<dbReference type="InterPro" id="IPR007396">
    <property type="entry name" value="TR_PAI2-type"/>
</dbReference>
<dbReference type="Proteomes" id="UP000183015">
    <property type="component" value="Unassembled WGS sequence"/>
</dbReference>
<dbReference type="Gene3D" id="2.30.110.10">
    <property type="entry name" value="Electron Transport, Fmn-binding Protein, Chain A"/>
    <property type="match status" value="1"/>
</dbReference>
<dbReference type="AlphaFoldDB" id="A0A1H7Y7X5"/>
<dbReference type="OrthoDB" id="9794948at2"/>
<gene>
    <name evidence="1" type="ORF">SAMN05414137_12742</name>
</gene>
<proteinExistence type="predicted"/>
<dbReference type="InterPro" id="IPR012349">
    <property type="entry name" value="Split_barrel_FMN-bd"/>
</dbReference>
<keyword evidence="2" id="KW-1185">Reference proteome</keyword>
<dbReference type="Pfam" id="PF04299">
    <property type="entry name" value="FMN_bind_2"/>
    <property type="match status" value="1"/>
</dbReference>
<organism evidence="1 2">
    <name type="scientific">Streptacidiphilus jiangxiensis</name>
    <dbReference type="NCBI Taxonomy" id="235985"/>
    <lineage>
        <taxon>Bacteria</taxon>
        <taxon>Bacillati</taxon>
        <taxon>Actinomycetota</taxon>
        <taxon>Actinomycetes</taxon>
        <taxon>Kitasatosporales</taxon>
        <taxon>Streptomycetaceae</taxon>
        <taxon>Streptacidiphilus</taxon>
    </lineage>
</organism>
<dbReference type="eggNOG" id="COG2808">
    <property type="taxonomic scope" value="Bacteria"/>
</dbReference>
<sequence length="205" mass="22323">MLIHPWDHADEATWRPWLAARDFGVLAANGVDGAPPMLVPTHFLYQGGDEVLLHLARPNPFWAALDANPRLTLAVTDDYAFIPGTWRATPDMDPDHGVPTSFYTSVHLTGTGTVVDDPAEKGVLLARQFARFQPESKSEPIVPGEGPFGRMLSAIRVLRLHVEEVRAKAKYDAHKDAALATRVRTGLTARGLPQDTAAAAHLHSA</sequence>
<dbReference type="STRING" id="235985.SAMN05414137_12742"/>
<dbReference type="SUPFAM" id="SSF50475">
    <property type="entry name" value="FMN-binding split barrel"/>
    <property type="match status" value="1"/>
</dbReference>
<reference evidence="2" key="1">
    <citation type="submission" date="2016-10" db="EMBL/GenBank/DDBJ databases">
        <authorList>
            <person name="Varghese N."/>
        </authorList>
    </citation>
    <scope>NUCLEOTIDE SEQUENCE [LARGE SCALE GENOMIC DNA]</scope>
    <source>
        <strain evidence="2">DSM 45096 / BCRC 16803 / CGMCC 4.1857 / CIP 109030 / JCM 12277 / KCTC 19219 / NBRC 100920 / 33214</strain>
    </source>
</reference>
<dbReference type="RefSeq" id="WP_042455907.1">
    <property type="nucleotide sequence ID" value="NZ_BBPN01000039.1"/>
</dbReference>
<evidence type="ECO:0000313" key="1">
    <source>
        <dbReference type="EMBL" id="SEM42011.1"/>
    </source>
</evidence>